<dbReference type="Proteomes" id="UP001236415">
    <property type="component" value="Chromosome"/>
</dbReference>
<evidence type="ECO:0000256" key="3">
    <source>
        <dbReference type="ARBA" id="ARBA00022475"/>
    </source>
</evidence>
<name>A0ABY8X6K7_9BACL</name>
<keyword evidence="2" id="KW-0813">Transport</keyword>
<evidence type="ECO:0000256" key="7">
    <source>
        <dbReference type="SAM" id="Phobius"/>
    </source>
</evidence>
<dbReference type="PANTHER" id="PTHR43266:SF2">
    <property type="entry name" value="MAJOR FACILITATOR SUPERFAMILY (MFS) PROFILE DOMAIN-CONTAINING PROTEIN"/>
    <property type="match status" value="1"/>
</dbReference>
<accession>A0ABY8X6K7</accession>
<evidence type="ECO:0000313" key="8">
    <source>
        <dbReference type="EMBL" id="WIV19076.1"/>
    </source>
</evidence>
<feature type="transmembrane region" description="Helical" evidence="7">
    <location>
        <begin position="285"/>
        <end position="305"/>
    </location>
</feature>
<feature type="transmembrane region" description="Helical" evidence="7">
    <location>
        <begin position="250"/>
        <end position="273"/>
    </location>
</feature>
<feature type="transmembrane region" description="Helical" evidence="7">
    <location>
        <begin position="340"/>
        <end position="361"/>
    </location>
</feature>
<dbReference type="EMBL" id="CP127162">
    <property type="protein sequence ID" value="WIV19076.1"/>
    <property type="molecule type" value="Genomic_DNA"/>
</dbReference>
<keyword evidence="9" id="KW-1185">Reference proteome</keyword>
<keyword evidence="3" id="KW-1003">Cell membrane</keyword>
<protein>
    <submittedName>
        <fullName evidence="8">MFS transporter</fullName>
    </submittedName>
</protein>
<reference evidence="8 9" key="1">
    <citation type="submission" date="2023-06" db="EMBL/GenBank/DDBJ databases">
        <title>Paenibacillus polygonum sp. nov., an endophytic bacterium, isolated from Polygonum lapathifolium L. in Nanji Wetland National Nature Reserve, South of Poyang Lake, Jiangxi Province, China.</title>
        <authorList>
            <person name="Yu Z."/>
        </authorList>
    </citation>
    <scope>NUCLEOTIDE SEQUENCE [LARGE SCALE GENOMIC DNA]</scope>
    <source>
        <strain evidence="8 9">C31</strain>
    </source>
</reference>
<gene>
    <name evidence="8" type="ORF">QPK24_22630</name>
</gene>
<dbReference type="SUPFAM" id="SSF103473">
    <property type="entry name" value="MFS general substrate transporter"/>
    <property type="match status" value="1"/>
</dbReference>
<dbReference type="InterPro" id="IPR036259">
    <property type="entry name" value="MFS_trans_sf"/>
</dbReference>
<dbReference type="Gene3D" id="1.20.1250.20">
    <property type="entry name" value="MFS general substrate transporter like domains"/>
    <property type="match status" value="1"/>
</dbReference>
<evidence type="ECO:0000313" key="9">
    <source>
        <dbReference type="Proteomes" id="UP001236415"/>
    </source>
</evidence>
<evidence type="ECO:0000256" key="2">
    <source>
        <dbReference type="ARBA" id="ARBA00022448"/>
    </source>
</evidence>
<feature type="transmembrane region" description="Helical" evidence="7">
    <location>
        <begin position="110"/>
        <end position="129"/>
    </location>
</feature>
<feature type="transmembrane region" description="Helical" evidence="7">
    <location>
        <begin position="408"/>
        <end position="431"/>
    </location>
</feature>
<dbReference type="CDD" id="cd06173">
    <property type="entry name" value="MFS_MefA_like"/>
    <property type="match status" value="1"/>
</dbReference>
<dbReference type="InterPro" id="IPR011701">
    <property type="entry name" value="MFS"/>
</dbReference>
<sequence>MTINFITPKRKSESSLLKNKHFMRMFTAYATASFGEWFDAIAIQIIMVYRWGASPVTLALVPVAMALPGLILGSFAGVAADRFPKVKLMMLADLLTGMLTFILLTASHPYAVIPILMCRAAVSSFIMPAHQAMTRSLVREEQLIQATSLNGLVNQFSKIAGPLLGGVTLAVFSPQVCIAIGACARFASASLLWSIRGVESVRDKLLLTENLSLEEEKLDVESKAIDSASGHPSLWTEWKEGWGYLFQQRILICTLIYAVFGLFALLMIDYQFTVLLREIAPDRESMLGILVAAIGAGSVVVMVLINRIGQLSYVLGLGGGYLGIGLGIAGLGLLGDAHGALSIVLFAVLIGVGNGLFMVTNQTIMQKESRQDMVGRVFGISNTVVSVVLVSAPLFGGFVIESAGVQATFFWIGCTVAVIGLIGFALGSFLWGEKSNKETTKSMKRTEAESV</sequence>
<organism evidence="8 9">
    <name type="scientific">Paenibacillus polygoni</name>
    <dbReference type="NCBI Taxonomy" id="3050112"/>
    <lineage>
        <taxon>Bacteria</taxon>
        <taxon>Bacillati</taxon>
        <taxon>Bacillota</taxon>
        <taxon>Bacilli</taxon>
        <taxon>Bacillales</taxon>
        <taxon>Paenibacillaceae</taxon>
        <taxon>Paenibacillus</taxon>
    </lineage>
</organism>
<feature type="transmembrane region" description="Helical" evidence="7">
    <location>
        <begin position="59"/>
        <end position="79"/>
    </location>
</feature>
<evidence type="ECO:0000256" key="6">
    <source>
        <dbReference type="ARBA" id="ARBA00023136"/>
    </source>
</evidence>
<keyword evidence="5 7" id="KW-1133">Transmembrane helix</keyword>
<dbReference type="RefSeq" id="WP_285744934.1">
    <property type="nucleotide sequence ID" value="NZ_CP127162.1"/>
</dbReference>
<feature type="transmembrane region" description="Helical" evidence="7">
    <location>
        <begin position="373"/>
        <end position="396"/>
    </location>
</feature>
<evidence type="ECO:0000256" key="4">
    <source>
        <dbReference type="ARBA" id="ARBA00022692"/>
    </source>
</evidence>
<keyword evidence="4 7" id="KW-0812">Transmembrane</keyword>
<keyword evidence="6 7" id="KW-0472">Membrane</keyword>
<dbReference type="Pfam" id="PF07690">
    <property type="entry name" value="MFS_1"/>
    <property type="match status" value="1"/>
</dbReference>
<dbReference type="PANTHER" id="PTHR43266">
    <property type="entry name" value="MACROLIDE-EFFLUX PROTEIN"/>
    <property type="match status" value="1"/>
</dbReference>
<evidence type="ECO:0000256" key="5">
    <source>
        <dbReference type="ARBA" id="ARBA00022989"/>
    </source>
</evidence>
<feature type="transmembrane region" description="Helical" evidence="7">
    <location>
        <begin position="21"/>
        <end position="47"/>
    </location>
</feature>
<evidence type="ECO:0000256" key="1">
    <source>
        <dbReference type="ARBA" id="ARBA00004651"/>
    </source>
</evidence>
<feature type="transmembrane region" description="Helical" evidence="7">
    <location>
        <begin position="312"/>
        <end position="334"/>
    </location>
</feature>
<comment type="subcellular location">
    <subcellularLocation>
        <location evidence="1">Cell membrane</location>
        <topology evidence="1">Multi-pass membrane protein</topology>
    </subcellularLocation>
</comment>
<proteinExistence type="predicted"/>